<sequence length="180" mass="20711">MRIEGILKTEKSEDMDTYWRFVEPLLESGFEKLEQMRIEEGKATRADIESILEIIDLAIGEVKRNVSLIEHKIKERLKARFYELLDGGVDESRVYSETAVQLVRCDINEELVRISTHLTTFKEVLDQPGAIGKKLDFICQELNREINTVGSKSMLREVDGAVVSIKDGLEKIREQLRNVE</sequence>
<gene>
    <name evidence="2" type="ORF">LCGC14_2529740</name>
</gene>
<accession>A0A0F9ATW4</accession>
<dbReference type="PANTHER" id="PTHR30636:SF3">
    <property type="entry name" value="UPF0701 PROTEIN YICC"/>
    <property type="match status" value="1"/>
</dbReference>
<dbReference type="InterPro" id="IPR005229">
    <property type="entry name" value="YicC/YloC-like"/>
</dbReference>
<protein>
    <recommendedName>
        <fullName evidence="1">Endoribonuclease YicC-like C-terminal domain-containing protein</fullName>
    </recommendedName>
</protein>
<reference evidence="2" key="1">
    <citation type="journal article" date="2015" name="Nature">
        <title>Complex archaea that bridge the gap between prokaryotes and eukaryotes.</title>
        <authorList>
            <person name="Spang A."/>
            <person name="Saw J.H."/>
            <person name="Jorgensen S.L."/>
            <person name="Zaremba-Niedzwiedzka K."/>
            <person name="Martijn J."/>
            <person name="Lind A.E."/>
            <person name="van Eijk R."/>
            <person name="Schleper C."/>
            <person name="Guy L."/>
            <person name="Ettema T.J."/>
        </authorList>
    </citation>
    <scope>NUCLEOTIDE SEQUENCE</scope>
</reference>
<dbReference type="Pfam" id="PF08340">
    <property type="entry name" value="YicC-like_C"/>
    <property type="match status" value="1"/>
</dbReference>
<dbReference type="EMBL" id="LAZR01041020">
    <property type="protein sequence ID" value="KKL13039.1"/>
    <property type="molecule type" value="Genomic_DNA"/>
</dbReference>
<name>A0A0F9ATW4_9ZZZZ</name>
<dbReference type="PANTHER" id="PTHR30636">
    <property type="entry name" value="UPF0701 PROTEIN YICC"/>
    <property type="match status" value="1"/>
</dbReference>
<proteinExistence type="predicted"/>
<comment type="caution">
    <text evidence="2">The sequence shown here is derived from an EMBL/GenBank/DDBJ whole genome shotgun (WGS) entry which is preliminary data.</text>
</comment>
<organism evidence="2">
    <name type="scientific">marine sediment metagenome</name>
    <dbReference type="NCBI Taxonomy" id="412755"/>
    <lineage>
        <taxon>unclassified sequences</taxon>
        <taxon>metagenomes</taxon>
        <taxon>ecological metagenomes</taxon>
    </lineage>
</organism>
<evidence type="ECO:0000259" key="1">
    <source>
        <dbReference type="Pfam" id="PF08340"/>
    </source>
</evidence>
<dbReference type="AlphaFoldDB" id="A0A0F9ATW4"/>
<dbReference type="GO" id="GO:0004521">
    <property type="term" value="F:RNA endonuclease activity"/>
    <property type="evidence" value="ECO:0007669"/>
    <property type="project" value="InterPro"/>
</dbReference>
<evidence type="ECO:0000313" key="2">
    <source>
        <dbReference type="EMBL" id="KKL13039.1"/>
    </source>
</evidence>
<feature type="domain" description="Endoribonuclease YicC-like C-terminal" evidence="1">
    <location>
        <begin position="64"/>
        <end position="180"/>
    </location>
</feature>
<dbReference type="InterPro" id="IPR013551">
    <property type="entry name" value="YicC-like_C"/>
</dbReference>